<feature type="domain" description="C2H2-type" evidence="6">
    <location>
        <begin position="61"/>
        <end position="85"/>
    </location>
</feature>
<dbReference type="PANTHER" id="PTHR19818">
    <property type="entry name" value="ZINC FINGER PROTEIN ZIC AND GLI"/>
    <property type="match status" value="1"/>
</dbReference>
<dbReference type="AlphaFoldDB" id="A0A1R2D3X4"/>
<evidence type="ECO:0000259" key="6">
    <source>
        <dbReference type="PROSITE" id="PS50157"/>
    </source>
</evidence>
<dbReference type="InterPro" id="IPR013087">
    <property type="entry name" value="Znf_C2H2_type"/>
</dbReference>
<sequence>MFTCRFKGCAKQYSTKYSLQRHCLIRHNKSKRFSCKICKKILSSNQNLKEHFYTHSNEKPLICPVRGCSKLFRQSSQLSAHKKIHLYAMKSSKVSQSINYLKLTELLKTYSIEDSQSDEQEFQDFWPEIPQIFEPEGLKLILG</sequence>
<reference evidence="7 8" key="1">
    <citation type="submission" date="2016-11" db="EMBL/GenBank/DDBJ databases">
        <title>The macronuclear genome of Stentor coeruleus: a giant cell with tiny introns.</title>
        <authorList>
            <person name="Slabodnick M."/>
            <person name="Ruby J.G."/>
            <person name="Reiff S.B."/>
            <person name="Swart E.C."/>
            <person name="Gosai S."/>
            <person name="Prabakaran S."/>
            <person name="Witkowska E."/>
            <person name="Larue G.E."/>
            <person name="Fisher S."/>
            <person name="Freeman R.M."/>
            <person name="Gunawardena J."/>
            <person name="Chu W."/>
            <person name="Stover N.A."/>
            <person name="Gregory B.D."/>
            <person name="Nowacki M."/>
            <person name="Derisi J."/>
            <person name="Roy S.W."/>
            <person name="Marshall W.F."/>
            <person name="Sood P."/>
        </authorList>
    </citation>
    <scope>NUCLEOTIDE SEQUENCE [LARGE SCALE GENOMIC DNA]</scope>
    <source>
        <strain evidence="7">WM001</strain>
    </source>
</reference>
<dbReference type="SMART" id="SM00355">
    <property type="entry name" value="ZnF_C2H2"/>
    <property type="match status" value="3"/>
</dbReference>
<gene>
    <name evidence="7" type="ORF">SteCoe_654</name>
</gene>
<name>A0A1R2D3X4_9CILI</name>
<evidence type="ECO:0000313" key="8">
    <source>
        <dbReference type="Proteomes" id="UP000187209"/>
    </source>
</evidence>
<evidence type="ECO:0000256" key="1">
    <source>
        <dbReference type="ARBA" id="ARBA00022723"/>
    </source>
</evidence>
<feature type="domain" description="C2H2-type" evidence="6">
    <location>
        <begin position="33"/>
        <end position="60"/>
    </location>
</feature>
<evidence type="ECO:0000313" key="7">
    <source>
        <dbReference type="EMBL" id="OMJ95921.1"/>
    </source>
</evidence>
<feature type="domain" description="C2H2-type" evidence="6">
    <location>
        <begin position="2"/>
        <end position="32"/>
    </location>
</feature>
<dbReference type="OrthoDB" id="8922241at2759"/>
<dbReference type="GO" id="GO:0000978">
    <property type="term" value="F:RNA polymerase II cis-regulatory region sequence-specific DNA binding"/>
    <property type="evidence" value="ECO:0007669"/>
    <property type="project" value="TreeGrafter"/>
</dbReference>
<dbReference type="InterPro" id="IPR050329">
    <property type="entry name" value="GLI_C2H2-zinc-finger"/>
</dbReference>
<keyword evidence="1" id="KW-0479">Metal-binding</keyword>
<keyword evidence="4" id="KW-0862">Zinc</keyword>
<evidence type="ECO:0000256" key="5">
    <source>
        <dbReference type="PROSITE-ProRule" id="PRU00042"/>
    </source>
</evidence>
<dbReference type="SUPFAM" id="SSF57667">
    <property type="entry name" value="beta-beta-alpha zinc fingers"/>
    <property type="match status" value="1"/>
</dbReference>
<evidence type="ECO:0000256" key="4">
    <source>
        <dbReference type="ARBA" id="ARBA00022833"/>
    </source>
</evidence>
<dbReference type="Pfam" id="PF00096">
    <property type="entry name" value="zf-C2H2"/>
    <property type="match status" value="2"/>
</dbReference>
<dbReference type="EMBL" id="MPUH01000006">
    <property type="protein sequence ID" value="OMJ95921.1"/>
    <property type="molecule type" value="Genomic_DNA"/>
</dbReference>
<evidence type="ECO:0000256" key="3">
    <source>
        <dbReference type="ARBA" id="ARBA00022771"/>
    </source>
</evidence>
<proteinExistence type="predicted"/>
<dbReference type="PROSITE" id="PS50157">
    <property type="entry name" value="ZINC_FINGER_C2H2_2"/>
    <property type="match status" value="3"/>
</dbReference>
<dbReference type="InterPro" id="IPR036236">
    <property type="entry name" value="Znf_C2H2_sf"/>
</dbReference>
<protein>
    <recommendedName>
        <fullName evidence="6">C2H2-type domain-containing protein</fullName>
    </recommendedName>
</protein>
<dbReference type="GO" id="GO:0008270">
    <property type="term" value="F:zinc ion binding"/>
    <property type="evidence" value="ECO:0007669"/>
    <property type="project" value="UniProtKB-KW"/>
</dbReference>
<dbReference type="GO" id="GO:0000981">
    <property type="term" value="F:DNA-binding transcription factor activity, RNA polymerase II-specific"/>
    <property type="evidence" value="ECO:0007669"/>
    <property type="project" value="TreeGrafter"/>
</dbReference>
<keyword evidence="3 5" id="KW-0863">Zinc-finger</keyword>
<dbReference type="PROSITE" id="PS00028">
    <property type="entry name" value="ZINC_FINGER_C2H2_1"/>
    <property type="match status" value="3"/>
</dbReference>
<accession>A0A1R2D3X4</accession>
<dbReference type="Gene3D" id="3.30.160.60">
    <property type="entry name" value="Classic Zinc Finger"/>
    <property type="match status" value="2"/>
</dbReference>
<evidence type="ECO:0000256" key="2">
    <source>
        <dbReference type="ARBA" id="ARBA00022737"/>
    </source>
</evidence>
<keyword evidence="2" id="KW-0677">Repeat</keyword>
<comment type="caution">
    <text evidence="7">The sequence shown here is derived from an EMBL/GenBank/DDBJ whole genome shotgun (WGS) entry which is preliminary data.</text>
</comment>
<dbReference type="PANTHER" id="PTHR19818:SF139">
    <property type="entry name" value="PAIR-RULE PROTEIN ODD-PAIRED"/>
    <property type="match status" value="1"/>
</dbReference>
<dbReference type="GO" id="GO:0005634">
    <property type="term" value="C:nucleus"/>
    <property type="evidence" value="ECO:0007669"/>
    <property type="project" value="UniProtKB-ARBA"/>
</dbReference>
<organism evidence="7 8">
    <name type="scientific">Stentor coeruleus</name>
    <dbReference type="NCBI Taxonomy" id="5963"/>
    <lineage>
        <taxon>Eukaryota</taxon>
        <taxon>Sar</taxon>
        <taxon>Alveolata</taxon>
        <taxon>Ciliophora</taxon>
        <taxon>Postciliodesmatophora</taxon>
        <taxon>Heterotrichea</taxon>
        <taxon>Heterotrichida</taxon>
        <taxon>Stentoridae</taxon>
        <taxon>Stentor</taxon>
    </lineage>
</organism>
<dbReference type="Proteomes" id="UP000187209">
    <property type="component" value="Unassembled WGS sequence"/>
</dbReference>
<dbReference type="GO" id="GO:0045944">
    <property type="term" value="P:positive regulation of transcription by RNA polymerase II"/>
    <property type="evidence" value="ECO:0007669"/>
    <property type="project" value="UniProtKB-ARBA"/>
</dbReference>
<keyword evidence="8" id="KW-1185">Reference proteome</keyword>